<dbReference type="InterPro" id="IPR001360">
    <property type="entry name" value="Glyco_hydro_1"/>
</dbReference>
<evidence type="ECO:0000313" key="2">
    <source>
        <dbReference type="Proteomes" id="UP000776276"/>
    </source>
</evidence>
<sequence>MEAPAMANFMFATGIENSIPTINDGRTRVDQMEVCGHYRRWREDFDLVEEMGIRYLRFGPPLHRTFLGPGHYDWEFADLTLNDLRERDITPIVDLCHFGVPDWIGNFQNPDFPILFARYAADFAERYHWVQLYTPVNEMFICAVFSAQYGWWNEQMQGDKSFVTALKHIVKANVMAMQEILKRRPDAIFIQSESSEYFHADSPSAIGPAERMNSKRFLSLDLNYGRRVDSEMYEYLLDCGMTKEEYHFFLGNRLKQHCILGNDYYWTNEHRVHADGHTCASGEVFGYSEITRQYYARYGLPVMHTETNLREGPNGDEAVNWLWKEWANVLRLRNVGIPTVGFTWYSLTDQVDWDTALREQNGNVNPLGLYDLDRNIRKVGEAYKQLIRDWRDVLPAQSVCLVVPVVQPSHAGRVDAREQEATAARMAARPVAQTASADEVGR</sequence>
<dbReference type="Proteomes" id="UP000776276">
    <property type="component" value="Unassembled WGS sequence"/>
</dbReference>
<organism evidence="1 2">
    <name type="scientific">Sphingomonas quercus</name>
    <dbReference type="NCBI Taxonomy" id="2842451"/>
    <lineage>
        <taxon>Bacteria</taxon>
        <taxon>Pseudomonadati</taxon>
        <taxon>Pseudomonadota</taxon>
        <taxon>Alphaproteobacteria</taxon>
        <taxon>Sphingomonadales</taxon>
        <taxon>Sphingomonadaceae</taxon>
        <taxon>Sphingomonas</taxon>
    </lineage>
</organism>
<dbReference type="InterPro" id="IPR051923">
    <property type="entry name" value="Glycosyl_Hydrolase_39"/>
</dbReference>
<gene>
    <name evidence="1" type="ORF">KOF26_06755</name>
</gene>
<dbReference type="Pfam" id="PF00232">
    <property type="entry name" value="Glyco_hydro_1"/>
    <property type="match status" value="1"/>
</dbReference>
<dbReference type="PANTHER" id="PTHR12631">
    <property type="entry name" value="ALPHA-L-IDURONIDASE"/>
    <property type="match status" value="1"/>
</dbReference>
<reference evidence="1 2" key="1">
    <citation type="submission" date="2021-06" db="EMBL/GenBank/DDBJ databases">
        <title>Sphingomonas sp. XMGL2, whole genome shotgun sequencing project.</title>
        <authorList>
            <person name="Zhao G."/>
            <person name="Shen L."/>
        </authorList>
    </citation>
    <scope>NUCLEOTIDE SEQUENCE [LARGE SCALE GENOMIC DNA]</scope>
    <source>
        <strain evidence="1 2">XMGL2</strain>
    </source>
</reference>
<comment type="caution">
    <text evidence="1">The sequence shown here is derived from an EMBL/GenBank/DDBJ whole genome shotgun (WGS) entry which is preliminary data.</text>
</comment>
<dbReference type="EMBL" id="JAHKRT010000003">
    <property type="protein sequence ID" value="MBU3077565.1"/>
    <property type="molecule type" value="Genomic_DNA"/>
</dbReference>
<dbReference type="PANTHER" id="PTHR12631:SF10">
    <property type="entry name" value="BETA-XYLOSIDASE-LIKE PROTEIN-RELATED"/>
    <property type="match status" value="1"/>
</dbReference>
<protein>
    <submittedName>
        <fullName evidence="1">Family 1 glycosylhydrolase</fullName>
    </submittedName>
</protein>
<proteinExistence type="predicted"/>
<name>A0ABS6BGY7_9SPHN</name>
<keyword evidence="2" id="KW-1185">Reference proteome</keyword>
<evidence type="ECO:0000313" key="1">
    <source>
        <dbReference type="EMBL" id="MBU3077565.1"/>
    </source>
</evidence>
<accession>A0ABS6BGY7</accession>